<dbReference type="Gene3D" id="1.20.140.10">
    <property type="entry name" value="Butyryl-CoA Dehydrogenase, subunit A, domain 3"/>
    <property type="match status" value="1"/>
</dbReference>
<accession>A0A5B2TC09</accession>
<dbReference type="EMBL" id="VUKA01000019">
    <property type="protein sequence ID" value="KAA2211623.1"/>
    <property type="molecule type" value="Genomic_DNA"/>
</dbReference>
<evidence type="ECO:0000259" key="7">
    <source>
        <dbReference type="Pfam" id="PF02771"/>
    </source>
</evidence>
<comment type="caution">
    <text evidence="8">The sequence shown here is derived from an EMBL/GenBank/DDBJ whole genome shotgun (WGS) entry which is preliminary data.</text>
</comment>
<protein>
    <submittedName>
        <fullName evidence="8">Acyl-CoA dehydrogenase</fullName>
    </submittedName>
</protein>
<evidence type="ECO:0000256" key="3">
    <source>
        <dbReference type="ARBA" id="ARBA00022630"/>
    </source>
</evidence>
<evidence type="ECO:0000256" key="4">
    <source>
        <dbReference type="ARBA" id="ARBA00022827"/>
    </source>
</evidence>
<evidence type="ECO:0000313" key="9">
    <source>
        <dbReference type="Proteomes" id="UP000322110"/>
    </source>
</evidence>
<dbReference type="InterPro" id="IPR046373">
    <property type="entry name" value="Acyl-CoA_Oxase/DH_mid-dom_sf"/>
</dbReference>
<dbReference type="GO" id="GO:0003995">
    <property type="term" value="F:acyl-CoA dehydrogenase activity"/>
    <property type="evidence" value="ECO:0007669"/>
    <property type="project" value="TreeGrafter"/>
</dbReference>
<comment type="cofactor">
    <cofactor evidence="1">
        <name>FAD</name>
        <dbReference type="ChEBI" id="CHEBI:57692"/>
    </cofactor>
</comment>
<dbReference type="Proteomes" id="UP000322110">
    <property type="component" value="Unassembled WGS sequence"/>
</dbReference>
<keyword evidence="5" id="KW-0560">Oxidoreductase</keyword>
<evidence type="ECO:0000256" key="5">
    <source>
        <dbReference type="ARBA" id="ARBA00023002"/>
    </source>
</evidence>
<proteinExistence type="inferred from homology"/>
<comment type="similarity">
    <text evidence="2">Belongs to the acyl-CoA dehydrogenase family.</text>
</comment>
<dbReference type="PANTHER" id="PTHR48083:SF37">
    <property type="entry name" value="DEHYDROGENASE, PUTATIVE-RELATED"/>
    <property type="match status" value="1"/>
</dbReference>
<keyword evidence="4" id="KW-0274">FAD</keyword>
<dbReference type="Gene3D" id="2.40.110.10">
    <property type="entry name" value="Butyryl-CoA Dehydrogenase, subunit A, domain 2"/>
    <property type="match status" value="1"/>
</dbReference>
<keyword evidence="3" id="KW-0285">Flavoprotein</keyword>
<dbReference type="AlphaFoldDB" id="A0A5B2TC09"/>
<keyword evidence="9" id="KW-1185">Reference proteome</keyword>
<sequence length="368" mass="39227">MLERPFFRHPEMLASAQRVASFARLRAQKLDRDGAFPEDEITALAEEGLLAAPLPPKLGGGGLGQDAGSAALLAQVLMQIGAGSLPLGRIYEGHVNALGLVLAYGGPEQQRRAAADALAGRLFGVWNTDDRQRPLCMEGGVLRGRKILASGAGWVGRALVTAATPDGPLMLLLPLSRGERADLSGWTAQGMRASATGAVDFEGMRVPSSALIGEAGDYQRQPVFSGGAWRFLAVQTGGAAELLSLMCRHLRELGRDSDPHQRVRAGESAAALETATLWVERAARHMAQDALPPEAKVAYVNLARGVVERAALEILTHAQRSVGLMGFMRPHPMERVARDLATYLRQPAPDLALQMGGAFVLEQEGGPW</sequence>
<dbReference type="InterPro" id="IPR009100">
    <property type="entry name" value="AcylCoA_DH/oxidase_NM_dom_sf"/>
</dbReference>
<dbReference type="InterPro" id="IPR050741">
    <property type="entry name" value="Acyl-CoA_dehydrogenase"/>
</dbReference>
<organism evidence="8 9">
    <name type="scientific">Teichococcus oryzae</name>
    <dbReference type="NCBI Taxonomy" id="1608942"/>
    <lineage>
        <taxon>Bacteria</taxon>
        <taxon>Pseudomonadati</taxon>
        <taxon>Pseudomonadota</taxon>
        <taxon>Alphaproteobacteria</taxon>
        <taxon>Acetobacterales</taxon>
        <taxon>Roseomonadaceae</taxon>
        <taxon>Roseomonas</taxon>
    </lineage>
</organism>
<dbReference type="Gene3D" id="1.10.540.10">
    <property type="entry name" value="Acyl-CoA dehydrogenase/oxidase, N-terminal domain"/>
    <property type="match status" value="1"/>
</dbReference>
<evidence type="ECO:0000256" key="2">
    <source>
        <dbReference type="ARBA" id="ARBA00009347"/>
    </source>
</evidence>
<dbReference type="Pfam" id="PF02771">
    <property type="entry name" value="Acyl-CoA_dh_N"/>
    <property type="match status" value="1"/>
</dbReference>
<gene>
    <name evidence="8" type="ORF">F0Q34_19080</name>
</gene>
<feature type="domain" description="Acyl-CoA dehydrogenase/oxidase C-terminal" evidence="6">
    <location>
        <begin position="232"/>
        <end position="341"/>
    </location>
</feature>
<dbReference type="GO" id="GO:0033539">
    <property type="term" value="P:fatty acid beta-oxidation using acyl-CoA dehydrogenase"/>
    <property type="evidence" value="ECO:0007669"/>
    <property type="project" value="TreeGrafter"/>
</dbReference>
<dbReference type="SUPFAM" id="SSF47203">
    <property type="entry name" value="Acyl-CoA dehydrogenase C-terminal domain-like"/>
    <property type="match status" value="1"/>
</dbReference>
<dbReference type="GO" id="GO:0005737">
    <property type="term" value="C:cytoplasm"/>
    <property type="evidence" value="ECO:0007669"/>
    <property type="project" value="TreeGrafter"/>
</dbReference>
<dbReference type="Pfam" id="PF00441">
    <property type="entry name" value="Acyl-CoA_dh_1"/>
    <property type="match status" value="1"/>
</dbReference>
<reference evidence="8 9" key="1">
    <citation type="journal article" date="2015" name="Int. J. Syst. Evol. Microbiol.">
        <title>Roseomonas oryzae sp. nov., isolated from paddy rhizosphere soil.</title>
        <authorList>
            <person name="Ramaprasad E.V."/>
            <person name="Sasikala Ch."/>
            <person name="Ramana Ch.V."/>
        </authorList>
    </citation>
    <scope>NUCLEOTIDE SEQUENCE [LARGE SCALE GENOMIC DNA]</scope>
    <source>
        <strain evidence="8 9">KCTC 42542</strain>
    </source>
</reference>
<dbReference type="InterPro" id="IPR013786">
    <property type="entry name" value="AcylCoA_DH/ox_N"/>
</dbReference>
<dbReference type="InterPro" id="IPR036250">
    <property type="entry name" value="AcylCo_DH-like_C"/>
</dbReference>
<dbReference type="PANTHER" id="PTHR48083">
    <property type="entry name" value="MEDIUM-CHAIN SPECIFIC ACYL-COA DEHYDROGENASE, MITOCHONDRIAL-RELATED"/>
    <property type="match status" value="1"/>
</dbReference>
<feature type="domain" description="Acyl-CoA dehydrogenase/oxidase N-terminal" evidence="7">
    <location>
        <begin position="25"/>
        <end position="118"/>
    </location>
</feature>
<dbReference type="GO" id="GO:0050660">
    <property type="term" value="F:flavin adenine dinucleotide binding"/>
    <property type="evidence" value="ECO:0007669"/>
    <property type="project" value="InterPro"/>
</dbReference>
<evidence type="ECO:0000313" key="8">
    <source>
        <dbReference type="EMBL" id="KAA2211623.1"/>
    </source>
</evidence>
<dbReference type="InterPro" id="IPR009075">
    <property type="entry name" value="AcylCo_DH/oxidase_C"/>
</dbReference>
<name>A0A5B2TC09_9PROT</name>
<evidence type="ECO:0000256" key="1">
    <source>
        <dbReference type="ARBA" id="ARBA00001974"/>
    </source>
</evidence>
<evidence type="ECO:0000259" key="6">
    <source>
        <dbReference type="Pfam" id="PF00441"/>
    </source>
</evidence>
<dbReference type="SUPFAM" id="SSF56645">
    <property type="entry name" value="Acyl-CoA dehydrogenase NM domain-like"/>
    <property type="match status" value="1"/>
</dbReference>
<dbReference type="OrthoDB" id="2986495at2"/>
<dbReference type="InterPro" id="IPR037069">
    <property type="entry name" value="AcylCoA_DH/ox_N_sf"/>
</dbReference>